<dbReference type="Proteomes" id="UP001085076">
    <property type="component" value="Miscellaneous, Linkage group lg03"/>
</dbReference>
<evidence type="ECO:0000259" key="7">
    <source>
        <dbReference type="PROSITE" id="PS51473"/>
    </source>
</evidence>
<name>A0A9D5CTA7_9LILI</name>
<feature type="chain" id="PRO_5038351328" description="Gnk2-homologous domain-containing protein" evidence="6">
    <location>
        <begin position="21"/>
        <end position="225"/>
    </location>
</feature>
<dbReference type="Gene3D" id="3.30.430.20">
    <property type="entry name" value="Gnk2 domain, C-X8-C-X2-C motif"/>
    <property type="match status" value="2"/>
</dbReference>
<proteinExistence type="inferred from homology"/>
<reference evidence="8" key="1">
    <citation type="submission" date="2021-03" db="EMBL/GenBank/DDBJ databases">
        <authorList>
            <person name="Li Z."/>
            <person name="Yang C."/>
        </authorList>
    </citation>
    <scope>NUCLEOTIDE SEQUENCE</scope>
    <source>
        <strain evidence="8">Dzin_1.0</strain>
        <tissue evidence="8">Leaf</tissue>
    </source>
</reference>
<dbReference type="CDD" id="cd23509">
    <property type="entry name" value="Gnk2-like"/>
    <property type="match status" value="2"/>
</dbReference>
<dbReference type="PANTHER" id="PTHR32411:SF55">
    <property type="entry name" value="CYSTEINE-RICH REPEAT SECRETORY PROTEIN 55"/>
    <property type="match status" value="1"/>
</dbReference>
<comment type="caution">
    <text evidence="8">The sequence shown here is derived from an EMBL/GenBank/DDBJ whole genome shotgun (WGS) entry which is preliminary data.</text>
</comment>
<sequence>MASLGLYHLLFFLILQLSTGDDPIGQYCDNKSFKNNNLHVSINAVLADDLTAKASIGGFATTSSGHGDTLLYGLAQCRGDLSAEHCSACITNASKALPSLCPIQADERVWYDYCFMRYDTSNLVGDSDTSYALILYNVENATDPEEFDKEVGLLMSEVRAMAVKQENGGFGKGTSEFTPLVTIYGLAQCTRHLRPLTCAQCLSSAVEEYFAEYCTHRKGCRVLYI</sequence>
<keyword evidence="9" id="KW-1185">Reference proteome</keyword>
<evidence type="ECO:0000313" key="9">
    <source>
        <dbReference type="Proteomes" id="UP001085076"/>
    </source>
</evidence>
<dbReference type="InterPro" id="IPR002902">
    <property type="entry name" value="GNK2"/>
</dbReference>
<comment type="similarity">
    <text evidence="5">Belongs to the cysteine-rich repeat secretory protein family.</text>
</comment>
<evidence type="ECO:0000256" key="2">
    <source>
        <dbReference type="ARBA" id="ARBA00022525"/>
    </source>
</evidence>
<dbReference type="InterPro" id="IPR038408">
    <property type="entry name" value="GNK2_sf"/>
</dbReference>
<dbReference type="AlphaFoldDB" id="A0A9D5CTA7"/>
<evidence type="ECO:0000313" key="8">
    <source>
        <dbReference type="EMBL" id="KAJ0979461.1"/>
    </source>
</evidence>
<dbReference type="OrthoDB" id="1731016at2759"/>
<keyword evidence="2" id="KW-0964">Secreted</keyword>
<comment type="subcellular location">
    <subcellularLocation>
        <location evidence="1">Secreted</location>
    </subcellularLocation>
</comment>
<evidence type="ECO:0000256" key="1">
    <source>
        <dbReference type="ARBA" id="ARBA00004613"/>
    </source>
</evidence>
<dbReference type="PANTHER" id="PTHR32411">
    <property type="entry name" value="CYSTEINE-RICH REPEAT SECRETORY PROTEIN 38-RELATED"/>
    <property type="match status" value="1"/>
</dbReference>
<accession>A0A9D5CTA7</accession>
<evidence type="ECO:0000256" key="4">
    <source>
        <dbReference type="ARBA" id="ARBA00022737"/>
    </source>
</evidence>
<keyword evidence="3 6" id="KW-0732">Signal</keyword>
<dbReference type="PROSITE" id="PS51473">
    <property type="entry name" value="GNK2"/>
    <property type="match status" value="2"/>
</dbReference>
<evidence type="ECO:0000256" key="3">
    <source>
        <dbReference type="ARBA" id="ARBA00022729"/>
    </source>
</evidence>
<gene>
    <name evidence="8" type="ORF">J5N97_014935</name>
</gene>
<protein>
    <recommendedName>
        <fullName evidence="7">Gnk2-homologous domain-containing protein</fullName>
    </recommendedName>
</protein>
<dbReference type="InterPro" id="IPR050581">
    <property type="entry name" value="CRR_secretory_protein"/>
</dbReference>
<evidence type="ECO:0000256" key="5">
    <source>
        <dbReference type="ARBA" id="ARBA00038515"/>
    </source>
</evidence>
<dbReference type="EMBL" id="JAGGNH010000003">
    <property type="protein sequence ID" value="KAJ0979461.1"/>
    <property type="molecule type" value="Genomic_DNA"/>
</dbReference>
<organism evidence="8 9">
    <name type="scientific">Dioscorea zingiberensis</name>
    <dbReference type="NCBI Taxonomy" id="325984"/>
    <lineage>
        <taxon>Eukaryota</taxon>
        <taxon>Viridiplantae</taxon>
        <taxon>Streptophyta</taxon>
        <taxon>Embryophyta</taxon>
        <taxon>Tracheophyta</taxon>
        <taxon>Spermatophyta</taxon>
        <taxon>Magnoliopsida</taxon>
        <taxon>Liliopsida</taxon>
        <taxon>Dioscoreales</taxon>
        <taxon>Dioscoreaceae</taxon>
        <taxon>Dioscorea</taxon>
    </lineage>
</organism>
<keyword evidence="4" id="KW-0677">Repeat</keyword>
<dbReference type="GO" id="GO:0005576">
    <property type="term" value="C:extracellular region"/>
    <property type="evidence" value="ECO:0007669"/>
    <property type="project" value="UniProtKB-SubCell"/>
</dbReference>
<reference evidence="8" key="2">
    <citation type="journal article" date="2022" name="Hortic Res">
        <title>The genome of Dioscorea zingiberensis sheds light on the biosynthesis, origin and evolution of the medicinally important diosgenin saponins.</title>
        <authorList>
            <person name="Li Y."/>
            <person name="Tan C."/>
            <person name="Li Z."/>
            <person name="Guo J."/>
            <person name="Li S."/>
            <person name="Chen X."/>
            <person name="Wang C."/>
            <person name="Dai X."/>
            <person name="Yang H."/>
            <person name="Song W."/>
            <person name="Hou L."/>
            <person name="Xu J."/>
            <person name="Tong Z."/>
            <person name="Xu A."/>
            <person name="Yuan X."/>
            <person name="Wang W."/>
            <person name="Yang Q."/>
            <person name="Chen L."/>
            <person name="Sun Z."/>
            <person name="Wang K."/>
            <person name="Pan B."/>
            <person name="Chen J."/>
            <person name="Bao Y."/>
            <person name="Liu F."/>
            <person name="Qi X."/>
            <person name="Gang D.R."/>
            <person name="Wen J."/>
            <person name="Li J."/>
        </authorList>
    </citation>
    <scope>NUCLEOTIDE SEQUENCE</scope>
    <source>
        <strain evidence="8">Dzin_1.0</strain>
    </source>
</reference>
<evidence type="ECO:0000256" key="6">
    <source>
        <dbReference type="SAM" id="SignalP"/>
    </source>
</evidence>
<feature type="domain" description="Gnk2-homologous" evidence="7">
    <location>
        <begin position="129"/>
        <end position="225"/>
    </location>
</feature>
<dbReference type="Pfam" id="PF01657">
    <property type="entry name" value="Stress-antifung"/>
    <property type="match status" value="2"/>
</dbReference>
<feature type="signal peptide" evidence="6">
    <location>
        <begin position="1"/>
        <end position="20"/>
    </location>
</feature>
<feature type="domain" description="Gnk2-homologous" evidence="7">
    <location>
        <begin position="21"/>
        <end position="123"/>
    </location>
</feature>